<dbReference type="PANTHER" id="PTHR13743:SF112">
    <property type="entry name" value="BEACH DOMAIN-CONTAINING PROTEIN"/>
    <property type="match status" value="1"/>
</dbReference>
<dbReference type="PANTHER" id="PTHR13743">
    <property type="entry name" value="BEIGE/BEACH-RELATED"/>
    <property type="match status" value="1"/>
</dbReference>
<gene>
    <name evidence="4" type="ORF">TRFO_08389</name>
</gene>
<dbReference type="InterPro" id="IPR015943">
    <property type="entry name" value="WD40/YVTN_repeat-like_dom_sf"/>
</dbReference>
<dbReference type="InterPro" id="IPR000409">
    <property type="entry name" value="BEACH_dom"/>
</dbReference>
<dbReference type="OrthoDB" id="10688171at2759"/>
<dbReference type="InterPro" id="IPR013320">
    <property type="entry name" value="ConA-like_dom_sf"/>
</dbReference>
<dbReference type="SMART" id="SM01026">
    <property type="entry name" value="Beach"/>
    <property type="match status" value="1"/>
</dbReference>
<evidence type="ECO:0000256" key="1">
    <source>
        <dbReference type="PROSITE-ProRule" id="PRU00221"/>
    </source>
</evidence>
<name>A0A1J4JQE0_9EUKA</name>
<dbReference type="InterPro" id="IPR050865">
    <property type="entry name" value="BEACH_Domain"/>
</dbReference>
<accession>A0A1J4JQE0</accession>
<dbReference type="PROSITE" id="PS51783">
    <property type="entry name" value="PH_BEACH"/>
    <property type="match status" value="1"/>
</dbReference>
<dbReference type="Proteomes" id="UP000179807">
    <property type="component" value="Unassembled WGS sequence"/>
</dbReference>
<dbReference type="Gene3D" id="2.60.120.200">
    <property type="match status" value="1"/>
</dbReference>
<evidence type="ECO:0000313" key="4">
    <source>
        <dbReference type="EMBL" id="OHS99452.1"/>
    </source>
</evidence>
<dbReference type="SUPFAM" id="SSF81837">
    <property type="entry name" value="BEACH domain"/>
    <property type="match status" value="1"/>
</dbReference>
<dbReference type="SUPFAM" id="SSF49899">
    <property type="entry name" value="Concanavalin A-like lectins/glucanases"/>
    <property type="match status" value="1"/>
</dbReference>
<keyword evidence="1" id="KW-0853">WD repeat</keyword>
<dbReference type="InterPro" id="IPR001680">
    <property type="entry name" value="WD40_rpt"/>
</dbReference>
<keyword evidence="5" id="KW-1185">Reference proteome</keyword>
<sequence length="2620" mass="301035">MLKSVKALLTEANALPEHKVWIKYYQKNFSISKDFLHACPTLAPFNQTLFFKEIENGPIKKAITSAKNPENLEKNLIEILPFEKPFAENINAICQESIKIKVTKSNEKYMNLVFECIMRNFISFCYQFDKILMQNTEKAAYLDDFVNYFTKITDNSKISDYLLIFDLLIKSIDRVWDQIFSKDVLSQEQNASLKALKSLTSVAKIELETNNSNNIFCLIFKCIKTMFSLVTYEKFIPSVLCPLIDVLTPFSNLLHLIKVNESIQVSQLAINILSNVNSYENLNNSEKYQLGSICMDICSHLVDNLTNEAETYQFSIVLDYTLWIIFTFPEQRQKSSIFEEPMHKTELPPIGLPTYFKNALTVPKSPRLITDEFLHQSVNMIAEILNKSKIVSSLISLLLQYLHENEKKLNSEQFHLFASFVFSVIFKCDDSVLFSGFVNNWHLLLSESIFPEQNESDDKDLRDTVLNLLTRCFVSVPSSRSVILSQVSDYLNKHRIDELRYFLPLLNSLLIMDESVNFAQELIKSPLVHLLLEISKDYLDVFDLVRHIVFIHSRSCFESRTISKFCFDNLSFPLYRDSLMRCLENAFDVCMKNDSAIHVVSSLICSISSKIQTSLNDDQETSKQLINLLSNAMKKFNDAILPTLFIASTFEIYAQAVTQINEDEIFIKVVTVFTEMSVKNRSILQYFIQNDCPVYPYLITFCQDKSHNFDAENLLFNFAIIDSGFLKISRIRNFQALCVILEWAKDRDIECNYYNKLYQLCSEISSNIHEIVKADICTYILHRIHEVGYNDATEILFKIYSLVCEHNFPNSVYFETLKFLSLPEIDQPQKFINEYITLLEKPQKFFVRSFFNFEKPTNNISGPTMNFGNHFSIMLSLRCDSFGTKVSQPIIQMKSDKNDLLMFIFDKSLLKVQKNEESSTFSTKFDRSSTWIKLIISINSNQISLYVDGKLDKTKIPISQFQSTVFNVAIGNGFIGDISEITIVNEAGSENIIITPKNTLCLYSPNNVKDNIIADVCNTSGNNNNSKVKFEGQTVLFINKITDIIKNHSAAMNLIPLFSRFSNCSKCAIENDSRRCKHCGSLPMDEGFEFFNMLCTLLIRIMEFNEKTMVDKHFFLIFSRFIEDANQCYFTAGFFNILLFLFKQIKNLELARDMIDAIWYNFDIFSTYSEKQQIDYFQDILPKAYNLQSEVFDSYPKFNFLYYIAVTHYSNESELSQAFWNYILKILPNRTEQSSFSLLISIPMFNNSKFMNLICLECIEKLIDQDHHSLLKTLEGMDYFLPFSYLLKNPDPSIQLFSLKIISKLVKVATLNDAVDFQHSVYQFIECYTPSEDSLPILNYIKNLLLNSNVFEHEEYLPLLVVASKYVKNEDSFKIYQAIANLIKTNRREALKISNVQDWQYWILNYINQFCNDENEGNNLLTKEKCLSEAITIFSQIIEGQIMSLNISYQDSFVKIAMISIQLNYDPITIIKGIINHIFQQGEDLLKFAGYELFKDAIILILYQFDLEYTGKEKIPSFISNFSTLDRFCWFDKEFKINTKFELSINDGKWNDQKLAETIASYIHIYMNDEITIGEQIFDIITFYSYIIVNLIRINAFNKVSYFVCELLNYLPNIDQEIAHQCASFMILMIKNISGYRKEGDKVLEIDLSPFYEITNTFIDSDDSPELQLFIFESVLNDLSKSINEIVFKLMDQYKIESTRLTLHVLRVSTDNILNNDVAENQFSSLSLPSFTNLKTIYTDLLDRQSLYMENTQDYRNRLAKSFICEMKVLSSDEIHTDLFFKAINNITCRGRRVLMAIDYNKLNDYKPQNSLMNKNKINKDSSANISSHSNIEKNKFKPGNMKNDAFRVSCCSITPKRNYRGEITIKNQIVSFNGGDSSRSKHIHILSSDIQFIAKRTYGRYRKASEIFTSSNRSYLFLFSGSGRHSFHLAVSKITTDILKQKKPLNFNFFFSLRKAYGSIYQKKKDLQEIINKMALIERWQRREISNYEYIYYLNFFAERSFNDISKYPVFPLIVSDHTQIMYRSLSVPVGALNSEKIKVLLDKFNSIDDPKHKYLYSSLFSSPSIVAYFLSRIEPFTSILTEMSAKRHVVKDPLQSIDINLLPGAFELTPEFFTFPAFLHGVDLPKWSSSPDDYVTTNRILLEGDNVSAQIHKWFDLIFGINRKSLNNLNIYKSVLYPEFSDETITAAANDSKANSCGLYPKQIFTTAHPQRKTAPIVTPREMKYEGTQNAIRIRKQMIISEDMTVTEFTNEAAPTNSLSSFSPSSLGVAPVHPIPHSGNHPINTNNTNVDINFNNKHSFSTHGVNSMSSNQIPHVQSSSLGSSSVISVGSSVPSSVTQTSSTITRTSSNAVFAISHCSTKTYQVPAKSFGEIIEVSRRLSLIVFAHIGETHFNIFELHGHHGSSLNTLKCIKLDTATMQSAAIAGGSILITGLSDGTVRTWSLPNGKPIRTSSYHIRPVIAVAANYELGLIVSFDSQSRLIFELLHKSQFIRVVKLPITNNPPLLMIYKSGKVITIIREAEKSIIHIFAANGDKLHEILIDGVVKESDKYYENDSREILIVAVEPRKIILIDISKAKILSTITGSFGQMKFCSVKKQHAILYGNGRITQTMPFTYEK</sequence>
<reference evidence="4" key="1">
    <citation type="submission" date="2016-10" db="EMBL/GenBank/DDBJ databases">
        <authorList>
            <person name="Benchimol M."/>
            <person name="Almeida L.G."/>
            <person name="Vasconcelos A.T."/>
            <person name="Perreira-Neves A."/>
            <person name="Rosa I.A."/>
            <person name="Tasca T."/>
            <person name="Bogo M.R."/>
            <person name="de Souza W."/>
        </authorList>
    </citation>
    <scope>NUCLEOTIDE SEQUENCE [LARGE SCALE GENOMIC DNA]</scope>
    <source>
        <strain evidence="4">K</strain>
    </source>
</reference>
<comment type="caution">
    <text evidence="4">The sequence shown here is derived from an EMBL/GenBank/DDBJ whole genome shotgun (WGS) entry which is preliminary data.</text>
</comment>
<dbReference type="GeneID" id="94828959"/>
<evidence type="ECO:0000259" key="3">
    <source>
        <dbReference type="PROSITE" id="PS51783"/>
    </source>
</evidence>
<dbReference type="SUPFAM" id="SSF50978">
    <property type="entry name" value="WD40 repeat-like"/>
    <property type="match status" value="1"/>
</dbReference>
<organism evidence="4 5">
    <name type="scientific">Tritrichomonas foetus</name>
    <dbReference type="NCBI Taxonomy" id="1144522"/>
    <lineage>
        <taxon>Eukaryota</taxon>
        <taxon>Metamonada</taxon>
        <taxon>Parabasalia</taxon>
        <taxon>Tritrichomonadida</taxon>
        <taxon>Tritrichomonadidae</taxon>
        <taxon>Tritrichomonas</taxon>
    </lineage>
</organism>
<dbReference type="RefSeq" id="XP_068352589.1">
    <property type="nucleotide sequence ID" value="XM_068494255.1"/>
</dbReference>
<proteinExistence type="predicted"/>
<protein>
    <recommendedName>
        <fullName evidence="6">BEACH domain-containing protein</fullName>
    </recommendedName>
</protein>
<dbReference type="Pfam" id="PF02138">
    <property type="entry name" value="Beach"/>
    <property type="match status" value="1"/>
</dbReference>
<dbReference type="PROSITE" id="PS50082">
    <property type="entry name" value="WD_REPEATS_2"/>
    <property type="match status" value="1"/>
</dbReference>
<dbReference type="VEuPathDB" id="TrichDB:TRFO_08389"/>
<dbReference type="EMBL" id="MLAK01001004">
    <property type="protein sequence ID" value="OHS99452.1"/>
    <property type="molecule type" value="Genomic_DNA"/>
</dbReference>
<dbReference type="InterPro" id="IPR036322">
    <property type="entry name" value="WD40_repeat_dom_sf"/>
</dbReference>
<feature type="domain" description="BEACH-type PH" evidence="3">
    <location>
        <begin position="1840"/>
        <end position="1933"/>
    </location>
</feature>
<evidence type="ECO:0000259" key="2">
    <source>
        <dbReference type="PROSITE" id="PS50197"/>
    </source>
</evidence>
<evidence type="ECO:0000313" key="5">
    <source>
        <dbReference type="Proteomes" id="UP000179807"/>
    </source>
</evidence>
<feature type="repeat" description="WD" evidence="1">
    <location>
        <begin position="2429"/>
        <end position="2454"/>
    </location>
</feature>
<dbReference type="Gene3D" id="2.130.10.10">
    <property type="entry name" value="YVTN repeat-like/Quinoprotein amine dehydrogenase"/>
    <property type="match status" value="1"/>
</dbReference>
<dbReference type="PROSITE" id="PS50197">
    <property type="entry name" value="BEACH"/>
    <property type="match status" value="1"/>
</dbReference>
<evidence type="ECO:0008006" key="6">
    <source>
        <dbReference type="Google" id="ProtNLM"/>
    </source>
</evidence>
<dbReference type="SUPFAM" id="SSF50729">
    <property type="entry name" value="PH domain-like"/>
    <property type="match status" value="1"/>
</dbReference>
<feature type="domain" description="BEACH" evidence="2">
    <location>
        <begin position="1966"/>
        <end position="2214"/>
    </location>
</feature>
<dbReference type="InterPro" id="IPR023362">
    <property type="entry name" value="PH-BEACH_dom"/>
</dbReference>
<dbReference type="InterPro" id="IPR036372">
    <property type="entry name" value="BEACH_dom_sf"/>
</dbReference>
<dbReference type="Gene3D" id="1.10.1540.10">
    <property type="entry name" value="BEACH domain"/>
    <property type="match status" value="1"/>
</dbReference>